<keyword evidence="2" id="KW-0812">Transmembrane</keyword>
<dbReference type="PANTHER" id="PTHR37947:SF2">
    <property type="entry name" value="VON WILLEBRAND FACTOR TYPE A"/>
    <property type="match status" value="1"/>
</dbReference>
<feature type="compositionally biased region" description="Basic and acidic residues" evidence="1">
    <location>
        <begin position="140"/>
        <end position="149"/>
    </location>
</feature>
<keyword evidence="2" id="KW-1133">Transmembrane helix</keyword>
<organism evidence="4 5">
    <name type="scientific">Blastopirellula marina</name>
    <dbReference type="NCBI Taxonomy" id="124"/>
    <lineage>
        <taxon>Bacteria</taxon>
        <taxon>Pseudomonadati</taxon>
        <taxon>Planctomycetota</taxon>
        <taxon>Planctomycetia</taxon>
        <taxon>Pirellulales</taxon>
        <taxon>Pirellulaceae</taxon>
        <taxon>Blastopirellula</taxon>
    </lineage>
</organism>
<dbReference type="Proteomes" id="UP000239388">
    <property type="component" value="Unassembled WGS sequence"/>
</dbReference>
<sequence length="892" mass="97409">MVCLSASCDYLVSFLNHAATLPVIPLEFIRPWFLLFALPLAAVVIYYYLHSLSDFPRRQRMVSLGTRLVVIVLLVLALSGLTLLRSTDELFVVFVTDQSLSVGEEAQAATQKFLHEAWDQKGHHRAAWLPFSKTIGRLQEDLPEEKQANDEEEKTTAEPSAEEKAAQEGTNLAAAIEAAAGHVPPGYVPRIVVLSDGNETGGDALAAAAQSDIAIDTIALPGRSDPEVQVSAVNVPAEIQEGAPFYVETVIHSNHEDEALIEIFRGDHKVVSEKKKLTAGENRLQFQQSIERDKLAVYTARISGLKEDTLLDNNSDSGLVYSSGKPRVLIIESDPSLIRDLVYALEDEGIQADTRPPQGMPDTLADLQNYECMIVSNVPATDLTGQQMRIARTYVQDLGGGFIMLGGEQSFGLGGYYKTVLEEILPVRSDFEKEKEKPSLGMVLVIDKSGSMNGDKIEMAKSAARAAAEILGRRDQVAVLAFDGSTFVISEMQTADNKARISSDIGRLDAGGGTNMYPAMEMAYQMLNTTPAKLKHVILLTDGVSQAGDFVGLAQTMASAKMTVSTVAIGDGSDTELLDSIARTGRGRHYVTNDPTQIPQIFAKETVTASKSAIDEQPFIPQVIRATHALADIDMDNAPFLLGYVMTRPKPTSEVILATEKGDPLLAWWRYGLGMTAAFTSDAKTRWAAEWMTWPGYGKFWTQVIRQTMRKGDARGIQVAVDRQGDIAHVAVDAVNEAGQFLNDATVEATIIQPGLKQEKQTLVQTAPGRYAMQFPTPRQGAYHLEISVKQGDNVVYRQSRGLMIGYSDELRIRPPNEELLQAVASTSGGKFAPSVEEVFRTTGQVTTRPTPLWPWLLGAAAFLLILDVALRRIDFSLFYPFNQVKAPANAA</sequence>
<evidence type="ECO:0000313" key="5">
    <source>
        <dbReference type="Proteomes" id="UP000239388"/>
    </source>
</evidence>
<dbReference type="Pfam" id="PF13768">
    <property type="entry name" value="VWA_3"/>
    <property type="match status" value="1"/>
</dbReference>
<keyword evidence="2" id="KW-0472">Membrane</keyword>
<protein>
    <submittedName>
        <fullName evidence="4">Chloride channel protein</fullName>
    </submittedName>
</protein>
<dbReference type="InterPro" id="IPR008620">
    <property type="entry name" value="FixH"/>
</dbReference>
<evidence type="ECO:0000256" key="2">
    <source>
        <dbReference type="SAM" id="Phobius"/>
    </source>
</evidence>
<dbReference type="Pfam" id="PF05751">
    <property type="entry name" value="FixH"/>
    <property type="match status" value="1"/>
</dbReference>
<dbReference type="SUPFAM" id="SSF52317">
    <property type="entry name" value="Class I glutamine amidotransferase-like"/>
    <property type="match status" value="1"/>
</dbReference>
<dbReference type="SUPFAM" id="SSF53300">
    <property type="entry name" value="vWA-like"/>
    <property type="match status" value="2"/>
</dbReference>
<name>A0A2S8GA04_9BACT</name>
<feature type="domain" description="VWFA" evidence="3">
    <location>
        <begin position="441"/>
        <end position="623"/>
    </location>
</feature>
<dbReference type="PANTHER" id="PTHR37947">
    <property type="entry name" value="BLL2462 PROTEIN"/>
    <property type="match status" value="1"/>
</dbReference>
<feature type="transmembrane region" description="Helical" evidence="2">
    <location>
        <begin position="61"/>
        <end position="84"/>
    </location>
</feature>
<dbReference type="PROSITE" id="PS50234">
    <property type="entry name" value="VWFA"/>
    <property type="match status" value="1"/>
</dbReference>
<reference evidence="4 5" key="1">
    <citation type="submission" date="2018-02" db="EMBL/GenBank/DDBJ databases">
        <title>Comparative genomes isolates from brazilian mangrove.</title>
        <authorList>
            <person name="Araujo J.E."/>
            <person name="Taketani R.G."/>
            <person name="Silva M.C.P."/>
            <person name="Loureco M.V."/>
            <person name="Andreote F.D."/>
        </authorList>
    </citation>
    <scope>NUCLEOTIDE SEQUENCE [LARGE SCALE GENOMIC DNA]</scope>
    <source>
        <strain evidence="4 5">NAP PRIS-MGV</strain>
    </source>
</reference>
<dbReference type="AlphaFoldDB" id="A0A2S8GA04"/>
<dbReference type="SMART" id="SM00327">
    <property type="entry name" value="VWA"/>
    <property type="match status" value="1"/>
</dbReference>
<dbReference type="Pfam" id="PF07090">
    <property type="entry name" value="GATase1_like"/>
    <property type="match status" value="1"/>
</dbReference>
<evidence type="ECO:0000313" key="4">
    <source>
        <dbReference type="EMBL" id="PQO41140.1"/>
    </source>
</evidence>
<accession>A0A2S8GA04</accession>
<dbReference type="OrthoDB" id="9781333at2"/>
<evidence type="ECO:0000256" key="1">
    <source>
        <dbReference type="SAM" id="MobiDB-lite"/>
    </source>
</evidence>
<comment type="caution">
    <text evidence="4">The sequence shown here is derived from an EMBL/GenBank/DDBJ whole genome shotgun (WGS) entry which is preliminary data.</text>
</comment>
<dbReference type="EMBL" id="PUIB01000006">
    <property type="protein sequence ID" value="PQO41140.1"/>
    <property type="molecule type" value="Genomic_DNA"/>
</dbReference>
<feature type="transmembrane region" description="Helical" evidence="2">
    <location>
        <begin position="29"/>
        <end position="49"/>
    </location>
</feature>
<dbReference type="Gene3D" id="3.40.50.880">
    <property type="match status" value="2"/>
</dbReference>
<feature type="region of interest" description="Disordered" evidence="1">
    <location>
        <begin position="140"/>
        <end position="169"/>
    </location>
</feature>
<dbReference type="InterPro" id="IPR029062">
    <property type="entry name" value="Class_I_gatase-like"/>
</dbReference>
<proteinExistence type="predicted"/>
<gene>
    <name evidence="4" type="ORF">C5Y98_04075</name>
</gene>
<dbReference type="InterPro" id="IPR010768">
    <property type="entry name" value="GATase1-like"/>
</dbReference>
<dbReference type="Pfam" id="PF00092">
    <property type="entry name" value="VWA"/>
    <property type="match status" value="1"/>
</dbReference>
<dbReference type="InterPro" id="IPR036465">
    <property type="entry name" value="vWFA_dom_sf"/>
</dbReference>
<evidence type="ECO:0000259" key="3">
    <source>
        <dbReference type="PROSITE" id="PS50234"/>
    </source>
</evidence>
<dbReference type="InterPro" id="IPR002035">
    <property type="entry name" value="VWF_A"/>
</dbReference>
<dbReference type="Gene3D" id="3.40.50.410">
    <property type="entry name" value="von Willebrand factor, type A domain"/>
    <property type="match status" value="1"/>
</dbReference>